<dbReference type="SUPFAM" id="SSF47616">
    <property type="entry name" value="GST C-terminal domain-like"/>
    <property type="match status" value="1"/>
</dbReference>
<dbReference type="Pfam" id="PF13410">
    <property type="entry name" value="GST_C_2"/>
    <property type="match status" value="1"/>
</dbReference>
<reference evidence="5 7" key="3">
    <citation type="submission" date="2019-07" db="EMBL/GenBank/DDBJ databases">
        <title>Whole genome shotgun sequence of Methylobacterium oxalidis NBRC 107715.</title>
        <authorList>
            <person name="Hosoyama A."/>
            <person name="Uohara A."/>
            <person name="Ohji S."/>
            <person name="Ichikawa N."/>
        </authorList>
    </citation>
    <scope>NUCLEOTIDE SEQUENCE [LARGE SCALE GENOMIC DNA]</scope>
    <source>
        <strain evidence="5 7">NBRC 107715</strain>
    </source>
</reference>
<dbReference type="Pfam" id="PF13417">
    <property type="entry name" value="GST_N_3"/>
    <property type="match status" value="1"/>
</dbReference>
<dbReference type="SUPFAM" id="SSF52833">
    <property type="entry name" value="Thioredoxin-like"/>
    <property type="match status" value="1"/>
</dbReference>
<dbReference type="InterPro" id="IPR040079">
    <property type="entry name" value="Glutathione_S-Trfase"/>
</dbReference>
<comment type="caution">
    <text evidence="5">The sequence shown here is derived from an EMBL/GenBank/DDBJ whole genome shotgun (WGS) entry which is preliminary data.</text>
</comment>
<dbReference type="PANTHER" id="PTHR44051">
    <property type="entry name" value="GLUTATHIONE S-TRANSFERASE-RELATED"/>
    <property type="match status" value="1"/>
</dbReference>
<feature type="domain" description="GST N-terminal" evidence="3">
    <location>
        <begin position="1"/>
        <end position="81"/>
    </location>
</feature>
<dbReference type="InterPro" id="IPR010987">
    <property type="entry name" value="Glutathione-S-Trfase_C-like"/>
</dbReference>
<evidence type="ECO:0000313" key="5">
    <source>
        <dbReference type="EMBL" id="GEP05070.1"/>
    </source>
</evidence>
<dbReference type="OrthoDB" id="9810080at2"/>
<dbReference type="EMBL" id="BJZU01000061">
    <property type="protein sequence ID" value="GEP05070.1"/>
    <property type="molecule type" value="Genomic_DNA"/>
</dbReference>
<dbReference type="AlphaFoldDB" id="A0A512J586"/>
<evidence type="ECO:0000259" key="4">
    <source>
        <dbReference type="PROSITE" id="PS50405"/>
    </source>
</evidence>
<dbReference type="GO" id="GO:0016740">
    <property type="term" value="F:transferase activity"/>
    <property type="evidence" value="ECO:0007669"/>
    <property type="project" value="UniProtKB-KW"/>
</dbReference>
<accession>A0A512J586</accession>
<keyword evidence="8" id="KW-1185">Reference proteome</keyword>
<evidence type="ECO:0000313" key="8">
    <source>
        <dbReference type="Proteomes" id="UP001156856"/>
    </source>
</evidence>
<dbReference type="InterPro" id="IPR004045">
    <property type="entry name" value="Glutathione_S-Trfase_N"/>
</dbReference>
<evidence type="ECO:0000256" key="2">
    <source>
        <dbReference type="ARBA" id="ARBA00022679"/>
    </source>
</evidence>
<dbReference type="PROSITE" id="PS50405">
    <property type="entry name" value="GST_CTER"/>
    <property type="match status" value="1"/>
</dbReference>
<feature type="domain" description="GST C-terminal" evidence="4">
    <location>
        <begin position="86"/>
        <end position="206"/>
    </location>
</feature>
<dbReference type="EMBL" id="BSPK01000076">
    <property type="protein sequence ID" value="GLS65651.1"/>
    <property type="molecule type" value="Genomic_DNA"/>
</dbReference>
<dbReference type="RefSeq" id="WP_147026647.1">
    <property type="nucleotide sequence ID" value="NZ_BJZU01000061.1"/>
</dbReference>
<sequence length="206" mass="22404">MRRLWGRANSVNVQKVLWALDELGLPYERVDAGGAHGVVNGTAYRAMNPNGLVPTLQEGDFVLWESNAILRYLAAAHGGPLALPGDARARARIDQWLDWQATSFTPAMRDAFIQTYRVAEAQRDHAAVTASLARTEVHAETLDQHLAGQPFVAGDRFSIADIAVGCAAHRWLHMPHAIGERPALSRWYAGIAARPGAAQVIAEPIS</sequence>
<proteinExistence type="inferred from homology"/>
<dbReference type="Proteomes" id="UP001156856">
    <property type="component" value="Unassembled WGS sequence"/>
</dbReference>
<dbReference type="InterPro" id="IPR036249">
    <property type="entry name" value="Thioredoxin-like_sf"/>
</dbReference>
<reference evidence="6" key="1">
    <citation type="journal article" date="2014" name="Int. J. Syst. Evol. Microbiol.">
        <title>Complete genome of a new Firmicutes species belonging to the dominant human colonic microbiota ('Ruminococcus bicirculans') reveals two chromosomes and a selective capacity to utilize plant glucans.</title>
        <authorList>
            <consortium name="NISC Comparative Sequencing Program"/>
            <person name="Wegmann U."/>
            <person name="Louis P."/>
            <person name="Goesmann A."/>
            <person name="Henrissat B."/>
            <person name="Duncan S.H."/>
            <person name="Flint H.J."/>
        </authorList>
    </citation>
    <scope>NUCLEOTIDE SEQUENCE</scope>
    <source>
        <strain evidence="6">NBRC 107715</strain>
    </source>
</reference>
<dbReference type="Gene3D" id="3.40.30.10">
    <property type="entry name" value="Glutaredoxin"/>
    <property type="match status" value="1"/>
</dbReference>
<reference evidence="8" key="2">
    <citation type="journal article" date="2019" name="Int. J. Syst. Evol. Microbiol.">
        <title>The Global Catalogue of Microorganisms (GCM) 10K type strain sequencing project: providing services to taxonomists for standard genome sequencing and annotation.</title>
        <authorList>
            <consortium name="The Broad Institute Genomics Platform"/>
            <consortium name="The Broad Institute Genome Sequencing Center for Infectious Disease"/>
            <person name="Wu L."/>
            <person name="Ma J."/>
        </authorList>
    </citation>
    <scope>NUCLEOTIDE SEQUENCE [LARGE SCALE GENOMIC DNA]</scope>
    <source>
        <strain evidence="8">NBRC 107715</strain>
    </source>
</reference>
<gene>
    <name evidence="6" type="ORF">GCM10007888_40330</name>
    <name evidence="5" type="ORF">MOX02_31080</name>
</gene>
<dbReference type="SFLD" id="SFLDG00358">
    <property type="entry name" value="Main_(cytGST)"/>
    <property type="match status" value="1"/>
</dbReference>
<organism evidence="5 7">
    <name type="scientific">Methylobacterium oxalidis</name>
    <dbReference type="NCBI Taxonomy" id="944322"/>
    <lineage>
        <taxon>Bacteria</taxon>
        <taxon>Pseudomonadati</taxon>
        <taxon>Pseudomonadota</taxon>
        <taxon>Alphaproteobacteria</taxon>
        <taxon>Hyphomicrobiales</taxon>
        <taxon>Methylobacteriaceae</taxon>
        <taxon>Methylobacterium</taxon>
    </lineage>
</organism>
<dbReference type="Gene3D" id="1.20.1050.10">
    <property type="match status" value="1"/>
</dbReference>
<dbReference type="PROSITE" id="PS50404">
    <property type="entry name" value="GST_NTER"/>
    <property type="match status" value="1"/>
</dbReference>
<reference evidence="6" key="4">
    <citation type="submission" date="2023-01" db="EMBL/GenBank/DDBJ databases">
        <title>Draft genome sequence of Methylobacterium oxalidis strain NBRC 107715.</title>
        <authorList>
            <person name="Sun Q."/>
            <person name="Mori K."/>
        </authorList>
    </citation>
    <scope>NUCLEOTIDE SEQUENCE</scope>
    <source>
        <strain evidence="6">NBRC 107715</strain>
    </source>
</reference>
<evidence type="ECO:0000313" key="6">
    <source>
        <dbReference type="EMBL" id="GLS65651.1"/>
    </source>
</evidence>
<protein>
    <submittedName>
        <fullName evidence="5">Glutathione S-transferase</fullName>
    </submittedName>
</protein>
<evidence type="ECO:0000256" key="1">
    <source>
        <dbReference type="ARBA" id="ARBA00007409"/>
    </source>
</evidence>
<evidence type="ECO:0000313" key="7">
    <source>
        <dbReference type="Proteomes" id="UP000321960"/>
    </source>
</evidence>
<dbReference type="FunFam" id="3.40.30.10:FF:000039">
    <property type="entry name" value="Glutathione S-transferase domain"/>
    <property type="match status" value="1"/>
</dbReference>
<comment type="similarity">
    <text evidence="1">Belongs to the GST superfamily.</text>
</comment>
<keyword evidence="2 5" id="KW-0808">Transferase</keyword>
<dbReference type="PANTHER" id="PTHR44051:SF19">
    <property type="entry name" value="DISULFIDE-BOND OXIDOREDUCTASE YFCG"/>
    <property type="match status" value="1"/>
</dbReference>
<dbReference type="SFLD" id="SFLDS00019">
    <property type="entry name" value="Glutathione_Transferase_(cytos"/>
    <property type="match status" value="1"/>
</dbReference>
<name>A0A512J586_9HYPH</name>
<dbReference type="CDD" id="cd03047">
    <property type="entry name" value="GST_N_2"/>
    <property type="match status" value="1"/>
</dbReference>
<evidence type="ECO:0000259" key="3">
    <source>
        <dbReference type="PROSITE" id="PS50404"/>
    </source>
</evidence>
<dbReference type="Proteomes" id="UP000321960">
    <property type="component" value="Unassembled WGS sequence"/>
</dbReference>
<dbReference type="SFLD" id="SFLDG01150">
    <property type="entry name" value="Main.1:_Beta-like"/>
    <property type="match status" value="1"/>
</dbReference>
<dbReference type="InterPro" id="IPR036282">
    <property type="entry name" value="Glutathione-S-Trfase_C_sf"/>
</dbReference>